<keyword evidence="3" id="KW-1185">Reference proteome</keyword>
<accession>A0AAN9XN52</accession>
<name>A0AAN9XN52_PSOTE</name>
<dbReference type="AlphaFoldDB" id="A0AAN9XN52"/>
<proteinExistence type="predicted"/>
<sequence>MYYKKEALNDKLFPLQNGGSAVSRISCHILRYGSCSLNLLGHGAIFICNTVKLWIFLFLRCVFVFYYLTLWNHWIGFNAWLALQTC</sequence>
<reference evidence="2 3" key="1">
    <citation type="submission" date="2024-01" db="EMBL/GenBank/DDBJ databases">
        <title>The genomes of 5 underutilized Papilionoideae crops provide insights into root nodulation and disease resistanc.</title>
        <authorList>
            <person name="Jiang F."/>
        </authorList>
    </citation>
    <scope>NUCLEOTIDE SEQUENCE [LARGE SCALE GENOMIC DNA]</scope>
    <source>
        <strain evidence="2">DUOXIRENSHENG_FW03</strain>
        <tissue evidence="2">Leaves</tissue>
    </source>
</reference>
<organism evidence="2 3">
    <name type="scientific">Psophocarpus tetragonolobus</name>
    <name type="common">Winged bean</name>
    <name type="synonym">Dolichos tetragonolobus</name>
    <dbReference type="NCBI Taxonomy" id="3891"/>
    <lineage>
        <taxon>Eukaryota</taxon>
        <taxon>Viridiplantae</taxon>
        <taxon>Streptophyta</taxon>
        <taxon>Embryophyta</taxon>
        <taxon>Tracheophyta</taxon>
        <taxon>Spermatophyta</taxon>
        <taxon>Magnoliopsida</taxon>
        <taxon>eudicotyledons</taxon>
        <taxon>Gunneridae</taxon>
        <taxon>Pentapetalae</taxon>
        <taxon>rosids</taxon>
        <taxon>fabids</taxon>
        <taxon>Fabales</taxon>
        <taxon>Fabaceae</taxon>
        <taxon>Papilionoideae</taxon>
        <taxon>50 kb inversion clade</taxon>
        <taxon>NPAAA clade</taxon>
        <taxon>indigoferoid/millettioid clade</taxon>
        <taxon>Phaseoleae</taxon>
        <taxon>Psophocarpus</taxon>
    </lineage>
</organism>
<gene>
    <name evidence="2" type="ORF">VNO78_10609</name>
</gene>
<dbReference type="EMBL" id="JAYMYS010000003">
    <property type="protein sequence ID" value="KAK7399427.1"/>
    <property type="molecule type" value="Genomic_DNA"/>
</dbReference>
<keyword evidence="1" id="KW-0472">Membrane</keyword>
<keyword evidence="1" id="KW-0812">Transmembrane</keyword>
<evidence type="ECO:0000313" key="2">
    <source>
        <dbReference type="EMBL" id="KAK7399427.1"/>
    </source>
</evidence>
<feature type="transmembrane region" description="Helical" evidence="1">
    <location>
        <begin position="44"/>
        <end position="68"/>
    </location>
</feature>
<evidence type="ECO:0000256" key="1">
    <source>
        <dbReference type="SAM" id="Phobius"/>
    </source>
</evidence>
<evidence type="ECO:0000313" key="3">
    <source>
        <dbReference type="Proteomes" id="UP001386955"/>
    </source>
</evidence>
<protein>
    <submittedName>
        <fullName evidence="2">Uncharacterized protein</fullName>
    </submittedName>
</protein>
<dbReference type="Proteomes" id="UP001386955">
    <property type="component" value="Unassembled WGS sequence"/>
</dbReference>
<keyword evidence="1" id="KW-1133">Transmembrane helix</keyword>
<comment type="caution">
    <text evidence="2">The sequence shown here is derived from an EMBL/GenBank/DDBJ whole genome shotgun (WGS) entry which is preliminary data.</text>
</comment>